<reference evidence="1" key="1">
    <citation type="submission" date="2021-10" db="EMBL/GenBank/DDBJ databases">
        <title>Melipona bicolor Genome sequencing and assembly.</title>
        <authorList>
            <person name="Araujo N.S."/>
            <person name="Arias M.C."/>
        </authorList>
    </citation>
    <scope>NUCLEOTIDE SEQUENCE</scope>
    <source>
        <strain evidence="1">USP_2M_L1-L4_2017</strain>
        <tissue evidence="1">Whole body</tissue>
    </source>
</reference>
<gene>
    <name evidence="1" type="ORF">K0M31_007560</name>
</gene>
<name>A0AA40KVX3_9HYME</name>
<dbReference type="EMBL" id="JAHYIQ010000002">
    <property type="protein sequence ID" value="KAK1134789.1"/>
    <property type="molecule type" value="Genomic_DNA"/>
</dbReference>
<protein>
    <submittedName>
        <fullName evidence="1">Uncharacterized protein</fullName>
    </submittedName>
</protein>
<comment type="caution">
    <text evidence="1">The sequence shown here is derived from an EMBL/GenBank/DDBJ whole genome shotgun (WGS) entry which is preliminary data.</text>
</comment>
<dbReference type="Proteomes" id="UP001177670">
    <property type="component" value="Unassembled WGS sequence"/>
</dbReference>
<dbReference type="AlphaFoldDB" id="A0AA40KVX3"/>
<organism evidence="1 2">
    <name type="scientific">Melipona bicolor</name>
    <dbReference type="NCBI Taxonomy" id="60889"/>
    <lineage>
        <taxon>Eukaryota</taxon>
        <taxon>Metazoa</taxon>
        <taxon>Ecdysozoa</taxon>
        <taxon>Arthropoda</taxon>
        <taxon>Hexapoda</taxon>
        <taxon>Insecta</taxon>
        <taxon>Pterygota</taxon>
        <taxon>Neoptera</taxon>
        <taxon>Endopterygota</taxon>
        <taxon>Hymenoptera</taxon>
        <taxon>Apocrita</taxon>
        <taxon>Aculeata</taxon>
        <taxon>Apoidea</taxon>
        <taxon>Anthophila</taxon>
        <taxon>Apidae</taxon>
        <taxon>Melipona</taxon>
    </lineage>
</organism>
<evidence type="ECO:0000313" key="1">
    <source>
        <dbReference type="EMBL" id="KAK1134789.1"/>
    </source>
</evidence>
<sequence length="81" mass="9235">MKRLRPSPHWATGALRKIRGTDRDSRLKEWNVEEDSDIFFYGPVVNEQILLGPEKLVIKTNVVSVTANSHLFCGVITRVVE</sequence>
<keyword evidence="2" id="KW-1185">Reference proteome</keyword>
<evidence type="ECO:0000313" key="2">
    <source>
        <dbReference type="Proteomes" id="UP001177670"/>
    </source>
</evidence>
<proteinExistence type="predicted"/>
<accession>A0AA40KVX3</accession>